<evidence type="ECO:0000313" key="8">
    <source>
        <dbReference type="EMBL" id="EMC92944.1"/>
    </source>
</evidence>
<keyword evidence="9" id="KW-1185">Reference proteome</keyword>
<feature type="compositionally biased region" description="Basic and acidic residues" evidence="7">
    <location>
        <begin position="455"/>
        <end position="469"/>
    </location>
</feature>
<feature type="compositionally biased region" description="Basic and acidic residues" evidence="7">
    <location>
        <begin position="373"/>
        <end position="382"/>
    </location>
</feature>
<feature type="compositionally biased region" description="Basic and acidic residues" evidence="7">
    <location>
        <begin position="152"/>
        <end position="173"/>
    </location>
</feature>
<comment type="similarity">
    <text evidence="2">Belongs to the TFIIF alpha subunit family.</text>
</comment>
<dbReference type="InterPro" id="IPR011039">
    <property type="entry name" value="TFIIF_interaction"/>
</dbReference>
<keyword evidence="3" id="KW-0805">Transcription regulation</keyword>
<name>M2N1V3_BAUPA</name>
<keyword evidence="4" id="KW-0238">DNA-binding</keyword>
<keyword evidence="6" id="KW-0539">Nucleus</keyword>
<dbReference type="PANTHER" id="PTHR13011:SF0">
    <property type="entry name" value="GENERAL TRANSCRIPTION FACTOR IIF SUBUNIT 1"/>
    <property type="match status" value="1"/>
</dbReference>
<dbReference type="STRING" id="717646.M2N1V3"/>
<dbReference type="EMBL" id="KB445561">
    <property type="protein sequence ID" value="EMC92944.1"/>
    <property type="molecule type" value="Genomic_DNA"/>
</dbReference>
<dbReference type="KEGG" id="bcom:BAUCODRAFT_159657"/>
<protein>
    <submittedName>
        <fullName evidence="8">Uncharacterized protein</fullName>
    </submittedName>
</protein>
<dbReference type="OrthoDB" id="76676at2759"/>
<dbReference type="GO" id="GO:0001096">
    <property type="term" value="F:TFIIF-class transcription factor complex binding"/>
    <property type="evidence" value="ECO:0007669"/>
    <property type="project" value="TreeGrafter"/>
</dbReference>
<gene>
    <name evidence="8" type="ORF">BAUCODRAFT_159657</name>
</gene>
<dbReference type="SUPFAM" id="SSF50916">
    <property type="entry name" value="Rap30/74 interaction domains"/>
    <property type="match status" value="1"/>
</dbReference>
<dbReference type="eggNOG" id="KOG2393">
    <property type="taxonomic scope" value="Eukaryota"/>
</dbReference>
<evidence type="ECO:0000313" key="9">
    <source>
        <dbReference type="Proteomes" id="UP000011761"/>
    </source>
</evidence>
<dbReference type="GO" id="GO:0003677">
    <property type="term" value="F:DNA binding"/>
    <property type="evidence" value="ECO:0007669"/>
    <property type="project" value="UniProtKB-KW"/>
</dbReference>
<feature type="compositionally biased region" description="Basic and acidic residues" evidence="7">
    <location>
        <begin position="491"/>
        <end position="501"/>
    </location>
</feature>
<feature type="compositionally biased region" description="Basic and acidic residues" evidence="7">
    <location>
        <begin position="325"/>
        <end position="339"/>
    </location>
</feature>
<accession>M2N1V3</accession>
<dbReference type="InterPro" id="IPR008851">
    <property type="entry name" value="TFIIF-alpha"/>
</dbReference>
<feature type="compositionally biased region" description="Polar residues" evidence="7">
    <location>
        <begin position="140"/>
        <end position="149"/>
    </location>
</feature>
<proteinExistence type="inferred from homology"/>
<sequence>MAASPAKATAPVTRRKPPVNIFNTKTKKKPVGKPLPAQTYTAGGQIPASGTQALAPQVPLAQASANGVQPVPSSEDGPKLYEEYPILISKSELMRGLHLHGFKLQSRVDSRGQLERVNPYDEAQFQRPVKLYRRRPQDKPTATEQSNVASDVDDRDREQREAKRAERQAEREANQLLIAPTGDNGKKPVKKKQQKKVEDVFYDETNLKNQERSQLRYEEARPWHLEDFEGKNKWVASFEKPLMNRHILFELSENGFTMVPVEKWYRMSATDRVKLLSDDKVEKLMAAKHRPAKWFRNEQEAAEDARREAIKAKQEKMRQAQRHRQRDEYPSGEGIKEEYTADVDEIDFDMNDEFADDDEGFIFGEQNDEDAKETEKKLRAEQRTANLPDATIKDADEINWIDEEREEKEAEAEERKRQKRIRKQLRKKEYRAEYDSDDERNQFESSSDDEDSEEERERLEEERKKEEAQKAAQNGDKSGTSSRGNNTPNGRQEKRLKRDAELSELSGNESSRKKTKLNGTVTAPNGARSLSPDGAAARRIPSGYGSGSDTDTSRAGRPRPKHNTSPPGSPHDGTPNRSPAGSPTGSRAGSPGAPPAPGPFPTLDEVKAAVPDEGITIPELIVKFKPRLAGKAQDFIAMVKQVGKQDPKTKGRIVPKRD</sequence>
<dbReference type="GO" id="GO:0005674">
    <property type="term" value="C:transcription factor TFIIF complex"/>
    <property type="evidence" value="ECO:0007669"/>
    <property type="project" value="TreeGrafter"/>
</dbReference>
<evidence type="ECO:0000256" key="3">
    <source>
        <dbReference type="ARBA" id="ARBA00023015"/>
    </source>
</evidence>
<dbReference type="OMA" id="IPIMTTK"/>
<feature type="compositionally biased region" description="Acidic residues" evidence="7">
    <location>
        <begin position="397"/>
        <end position="412"/>
    </location>
</feature>
<feature type="compositionally biased region" description="Acidic residues" evidence="7">
    <location>
        <begin position="340"/>
        <end position="372"/>
    </location>
</feature>
<comment type="subcellular location">
    <subcellularLocation>
        <location evidence="1">Nucleus</location>
    </subcellularLocation>
</comment>
<dbReference type="GeneID" id="19109372"/>
<dbReference type="HOGENOM" id="CLU_025955_0_0_1"/>
<evidence type="ECO:0000256" key="4">
    <source>
        <dbReference type="ARBA" id="ARBA00023125"/>
    </source>
</evidence>
<organism evidence="8 9">
    <name type="scientific">Baudoinia panamericana (strain UAMH 10762)</name>
    <name type="common">Angels' share fungus</name>
    <name type="synonym">Baudoinia compniacensis (strain UAMH 10762)</name>
    <dbReference type="NCBI Taxonomy" id="717646"/>
    <lineage>
        <taxon>Eukaryota</taxon>
        <taxon>Fungi</taxon>
        <taxon>Dikarya</taxon>
        <taxon>Ascomycota</taxon>
        <taxon>Pezizomycotina</taxon>
        <taxon>Dothideomycetes</taxon>
        <taxon>Dothideomycetidae</taxon>
        <taxon>Mycosphaerellales</taxon>
        <taxon>Teratosphaeriaceae</taxon>
        <taxon>Baudoinia</taxon>
    </lineage>
</organism>
<evidence type="ECO:0000256" key="2">
    <source>
        <dbReference type="ARBA" id="ARBA00005249"/>
    </source>
</evidence>
<reference evidence="8 9" key="1">
    <citation type="journal article" date="2012" name="PLoS Pathog.">
        <title>Diverse lifestyles and strategies of plant pathogenesis encoded in the genomes of eighteen Dothideomycetes fungi.</title>
        <authorList>
            <person name="Ohm R.A."/>
            <person name="Feau N."/>
            <person name="Henrissat B."/>
            <person name="Schoch C.L."/>
            <person name="Horwitz B.A."/>
            <person name="Barry K.W."/>
            <person name="Condon B.J."/>
            <person name="Copeland A.C."/>
            <person name="Dhillon B."/>
            <person name="Glaser F."/>
            <person name="Hesse C.N."/>
            <person name="Kosti I."/>
            <person name="LaButti K."/>
            <person name="Lindquist E.A."/>
            <person name="Lucas S."/>
            <person name="Salamov A.A."/>
            <person name="Bradshaw R.E."/>
            <person name="Ciuffetti L."/>
            <person name="Hamelin R.C."/>
            <person name="Kema G.H.J."/>
            <person name="Lawrence C."/>
            <person name="Scott J.A."/>
            <person name="Spatafora J.W."/>
            <person name="Turgeon B.G."/>
            <person name="de Wit P.J.G.M."/>
            <person name="Zhong S."/>
            <person name="Goodwin S.B."/>
            <person name="Grigoriev I.V."/>
        </authorList>
    </citation>
    <scope>NUCLEOTIDE SEQUENCE [LARGE SCALE GENOMIC DNA]</scope>
    <source>
        <strain evidence="8 9">UAMH 10762</strain>
    </source>
</reference>
<keyword evidence="5" id="KW-0804">Transcription</keyword>
<evidence type="ECO:0000256" key="6">
    <source>
        <dbReference type="ARBA" id="ARBA00023242"/>
    </source>
</evidence>
<evidence type="ECO:0000256" key="7">
    <source>
        <dbReference type="SAM" id="MobiDB-lite"/>
    </source>
</evidence>
<dbReference type="RefSeq" id="XP_007680208.1">
    <property type="nucleotide sequence ID" value="XM_007682018.1"/>
</dbReference>
<evidence type="ECO:0000256" key="5">
    <source>
        <dbReference type="ARBA" id="ARBA00023163"/>
    </source>
</evidence>
<dbReference type="GO" id="GO:0032968">
    <property type="term" value="P:positive regulation of transcription elongation by RNA polymerase II"/>
    <property type="evidence" value="ECO:0007669"/>
    <property type="project" value="InterPro"/>
</dbReference>
<feature type="compositionally biased region" description="Basic and acidic residues" evidence="7">
    <location>
        <begin position="305"/>
        <end position="318"/>
    </location>
</feature>
<feature type="compositionally biased region" description="Basic residues" evidence="7">
    <location>
        <begin position="417"/>
        <end position="429"/>
    </location>
</feature>
<feature type="compositionally biased region" description="Polar residues" evidence="7">
    <location>
        <begin position="471"/>
        <end position="490"/>
    </location>
</feature>
<dbReference type="Proteomes" id="UP000011761">
    <property type="component" value="Unassembled WGS sequence"/>
</dbReference>
<dbReference type="AlphaFoldDB" id="M2N1V3"/>
<feature type="region of interest" description="Disordered" evidence="7">
    <location>
        <begin position="305"/>
        <end position="607"/>
    </location>
</feature>
<feature type="region of interest" description="Disordered" evidence="7">
    <location>
        <begin position="1"/>
        <end position="44"/>
    </location>
</feature>
<dbReference type="GO" id="GO:0016251">
    <property type="term" value="F:RNA polymerase II general transcription initiation factor activity"/>
    <property type="evidence" value="ECO:0007669"/>
    <property type="project" value="TreeGrafter"/>
</dbReference>
<feature type="compositionally biased region" description="Basic and acidic residues" evidence="7">
    <location>
        <begin position="430"/>
        <end position="442"/>
    </location>
</feature>
<evidence type="ECO:0000256" key="1">
    <source>
        <dbReference type="ARBA" id="ARBA00004123"/>
    </source>
</evidence>
<dbReference type="PANTHER" id="PTHR13011">
    <property type="entry name" value="TFIIF-ALPHA"/>
    <property type="match status" value="1"/>
</dbReference>
<feature type="region of interest" description="Disordered" evidence="7">
    <location>
        <begin position="127"/>
        <end position="195"/>
    </location>
</feature>
<dbReference type="GO" id="GO:0006367">
    <property type="term" value="P:transcription initiation at RNA polymerase II promoter"/>
    <property type="evidence" value="ECO:0007669"/>
    <property type="project" value="InterPro"/>
</dbReference>
<feature type="compositionally biased region" description="Low complexity" evidence="7">
    <location>
        <begin position="578"/>
        <end position="591"/>
    </location>
</feature>